<feature type="region of interest" description="Disordered" evidence="1">
    <location>
        <begin position="1112"/>
        <end position="1142"/>
    </location>
</feature>
<feature type="region of interest" description="Disordered" evidence="1">
    <location>
        <begin position="600"/>
        <end position="797"/>
    </location>
</feature>
<evidence type="ECO:0000259" key="2">
    <source>
        <dbReference type="PROSITE" id="PS51468"/>
    </source>
</evidence>
<feature type="compositionally biased region" description="Basic and acidic residues" evidence="1">
    <location>
        <begin position="753"/>
        <end position="763"/>
    </location>
</feature>
<protein>
    <submittedName>
        <fullName evidence="3">VIT domain-containing protein</fullName>
    </submittedName>
</protein>
<dbReference type="Gene3D" id="1.25.40.10">
    <property type="entry name" value="Tetratricopeptide repeat domain"/>
    <property type="match status" value="1"/>
</dbReference>
<gene>
    <name evidence="3" type="ORF">OV079_31900</name>
</gene>
<feature type="domain" description="VIT" evidence="2">
    <location>
        <begin position="54"/>
        <end position="182"/>
    </location>
</feature>
<dbReference type="SMART" id="SM00609">
    <property type="entry name" value="VIT"/>
    <property type="match status" value="1"/>
</dbReference>
<evidence type="ECO:0000313" key="4">
    <source>
        <dbReference type="Proteomes" id="UP001150924"/>
    </source>
</evidence>
<accession>A0A9X3J0I5</accession>
<feature type="compositionally biased region" description="Low complexity" evidence="1">
    <location>
        <begin position="26"/>
        <end position="36"/>
    </location>
</feature>
<proteinExistence type="predicted"/>
<evidence type="ECO:0000313" key="3">
    <source>
        <dbReference type="EMBL" id="MCY1010090.1"/>
    </source>
</evidence>
<organism evidence="3 4">
    <name type="scientific">Nannocystis pusilla</name>
    <dbReference type="NCBI Taxonomy" id="889268"/>
    <lineage>
        <taxon>Bacteria</taxon>
        <taxon>Pseudomonadati</taxon>
        <taxon>Myxococcota</taxon>
        <taxon>Polyangia</taxon>
        <taxon>Nannocystales</taxon>
        <taxon>Nannocystaceae</taxon>
        <taxon>Nannocystis</taxon>
    </lineage>
</organism>
<dbReference type="PROSITE" id="PS51468">
    <property type="entry name" value="VIT"/>
    <property type="match status" value="1"/>
</dbReference>
<dbReference type="InterPro" id="IPR013694">
    <property type="entry name" value="VIT"/>
</dbReference>
<feature type="compositionally biased region" description="Low complexity" evidence="1">
    <location>
        <begin position="688"/>
        <end position="698"/>
    </location>
</feature>
<name>A0A9X3J0I5_9BACT</name>
<keyword evidence="4" id="KW-1185">Reference proteome</keyword>
<feature type="compositionally biased region" description="Low complexity" evidence="1">
    <location>
        <begin position="642"/>
        <end position="653"/>
    </location>
</feature>
<feature type="compositionally biased region" description="Pro residues" evidence="1">
    <location>
        <begin position="723"/>
        <end position="735"/>
    </location>
</feature>
<comment type="caution">
    <text evidence="3">The sequence shown here is derived from an EMBL/GenBank/DDBJ whole genome shotgun (WGS) entry which is preliminary data.</text>
</comment>
<dbReference type="PANTHER" id="PTHR45737">
    <property type="entry name" value="VON WILLEBRAND FACTOR A DOMAIN-CONTAINING PROTEIN 5A"/>
    <property type="match status" value="1"/>
</dbReference>
<dbReference type="SUPFAM" id="SSF48452">
    <property type="entry name" value="TPR-like"/>
    <property type="match status" value="1"/>
</dbReference>
<sequence length="1142" mass="122269">MRRHIPLVVCLGLAGLVACTGRPGPSDSTSQTQSQSEGECKLEWRAPDPQPSAGVAPFSLTTQDGTGLKLLSVKSRAVVEDPLAFTELHLAFQNPNDRVIEGRFEINLPPNSAISRFAMLIDGRWQEAEVVELQAARQAYEDFLHRRQDPALLEKSAGNRFSARVFPIPARGVKEIIVSYSEELTSSSEPYRVYLRGLPQLQDLDVEVVVPKGGGVHEKTRIHETNFMPQQDLELATSRRAPEVGLRYDRLAVARITPDVKLPQVPVTGVTLLFDTSASRALDFKGQVARLGQLVAELRGAAGVDFPLTVACFDQGVEQVFSGTASSFSADAQNAILKRGALGASDLAGALRWAANQSKVHDRLILVGDGVATAGALERDGLRAAVQELGRAGVHRLDAVVDGGLRDEAALRQLTTAGLQNAGILVDARLPAPLVASRLVRATQAGVKVHVPGATWVWPQTLAAVQPGDQFLVFADLPVDKPMRVELGERGEDVREVSLGTGERPLLERAWIRASIDRLTAMMGHEAAGDAKAKADLKQQIIGLSTRYRVLSDYTALLVLETDWDYQRFGIDRTALAEILTVGPDGVAVVDRTRLPDKPVVAQPIAPEEPVARNRGDGEAEEDGPLGWFFGGEKSKAKKESATVATAANAEPAFESKRDAMPLPKPAEAQAKGDRGGSDPEMAQVEQAIGGSPAPGGAPERDGDDPFAAAPRDEAANDGPSHAAPPPPPEPPPMAEPAAPARVVASEDSPDPVMREVADDARRPATTRAAARRPPHPDHFHEAPPWNPTPQPTFEQPKPADAWEGRFADVMVDVRAGRAADGLAKAWAWRDSNPGDELALLGLGEAAEAVGDRALAARAYGSLIDLFPGRTDIRRMAGERLESLGDVGLQLAIDTYAQAVSQRPDHPASHRLYAFALLKAGRHAEAFAAALAGARRSYPSGRFAGVQQILEEDLALIAAAWLAARPGDAAAQSAIAAAGVTPDRSPSLRFVLSWETDANDVDFHIYDGKGGHAFFSQKQLPTGGRLYADVTTGYGPECFTIPGNAAAFPYVLQAHYYSRGPMGYGMGKLQAVQHDGKGGLAFMEHPFVIMKDRAYVDLGRVDRPLSELQVVVPRLPSGPDPKGQPYAPYTPPPPAPPPPSRY</sequence>
<feature type="region of interest" description="Disordered" evidence="1">
    <location>
        <begin position="22"/>
        <end position="47"/>
    </location>
</feature>
<evidence type="ECO:0000256" key="1">
    <source>
        <dbReference type="SAM" id="MobiDB-lite"/>
    </source>
</evidence>
<reference evidence="3" key="1">
    <citation type="submission" date="2022-11" db="EMBL/GenBank/DDBJ databases">
        <title>Minimal conservation of predation-associated metabolite biosynthetic gene clusters underscores biosynthetic potential of Myxococcota including descriptions for ten novel species: Archangium lansinium sp. nov., Myxococcus landrumus sp. nov., Nannocystis bai.</title>
        <authorList>
            <person name="Ahearne A."/>
            <person name="Stevens C."/>
            <person name="Phillips K."/>
        </authorList>
    </citation>
    <scope>NUCLEOTIDE SEQUENCE</scope>
    <source>
        <strain evidence="3">Na p29</strain>
    </source>
</reference>
<dbReference type="RefSeq" id="WP_267772901.1">
    <property type="nucleotide sequence ID" value="NZ_JAPNKE010000002.1"/>
</dbReference>
<dbReference type="Proteomes" id="UP001150924">
    <property type="component" value="Unassembled WGS sequence"/>
</dbReference>
<dbReference type="EMBL" id="JAPNKE010000002">
    <property type="protein sequence ID" value="MCY1010090.1"/>
    <property type="molecule type" value="Genomic_DNA"/>
</dbReference>
<dbReference type="AlphaFoldDB" id="A0A9X3J0I5"/>
<dbReference type="InterPro" id="IPR011990">
    <property type="entry name" value="TPR-like_helical_dom_sf"/>
</dbReference>
<feature type="compositionally biased region" description="Pro residues" evidence="1">
    <location>
        <begin position="1128"/>
        <end position="1142"/>
    </location>
</feature>
<dbReference type="PANTHER" id="PTHR45737:SF6">
    <property type="entry name" value="VON WILLEBRAND FACTOR A DOMAIN-CONTAINING PROTEIN 5A"/>
    <property type="match status" value="1"/>
</dbReference>
<dbReference type="Pfam" id="PF08487">
    <property type="entry name" value="VIT"/>
    <property type="match status" value="1"/>
</dbReference>
<dbReference type="PROSITE" id="PS51257">
    <property type="entry name" value="PROKAR_LIPOPROTEIN"/>
    <property type="match status" value="1"/>
</dbReference>